<evidence type="ECO:0000313" key="6">
    <source>
        <dbReference type="Proteomes" id="UP001500058"/>
    </source>
</evidence>
<evidence type="ECO:0000259" key="4">
    <source>
        <dbReference type="PROSITE" id="PS50075"/>
    </source>
</evidence>
<feature type="region of interest" description="Disordered" evidence="3">
    <location>
        <begin position="465"/>
        <end position="491"/>
    </location>
</feature>
<dbReference type="InterPro" id="IPR025110">
    <property type="entry name" value="AMP-bd_C"/>
</dbReference>
<keyword evidence="1" id="KW-0596">Phosphopantetheine</keyword>
<comment type="caution">
    <text evidence="5">The sequence shown here is derived from an EMBL/GenBank/DDBJ whole genome shotgun (WGS) entry which is preliminary data.</text>
</comment>
<evidence type="ECO:0000256" key="1">
    <source>
        <dbReference type="ARBA" id="ARBA00022450"/>
    </source>
</evidence>
<sequence>MYVENGPVELLRRRAADSADRVALVDGVGNALTYGVWLDEALRSAAALRSMGLQPRGRAVLVFSNADILEYATTYVSVLILTATTCPVPGTYTAREVDSAVRNCRADLVLRPGWRSEASAAGARPPTVDAERGDFLAQILLTSGSTAVPKAVAATYANLARGLTGSYVPLPPTEERDLFVHALPIGGNAAQSMLLTCLTAPEETLVLPSFDSRRFVDALDGFQGDAGTLLIPAMAAALVTHCRQNGVETIGNLTNLGLTGGRSRPGLLGALAELCPNATITNFYTTTEAWPAGVSIEYDGKRPESVGRIRDGRVRVVSDEGRDCKPHEVGAVEFLVPGEERRTYLRSGDAGTADRPQVVTDDLGYLDDENYLYLTGRRTDVIETGGYKVSAAEVEDVVCALPYVADACVFGVPSASMGSVVVLAAVCDEPTEPARLRRDCRERLEPSKCPAVVFVMNELPLNHAGKPDKEALRRRAMARQEGPSSSHDAHDDPLAARLCRLWEEVLELERVESDDNFFLIGGDSLAVVGLLSRVEEDTGVEVGVLDFLENSTPRSLAGLLGAGSKLR</sequence>
<keyword evidence="6" id="KW-1185">Reference proteome</keyword>
<evidence type="ECO:0000256" key="3">
    <source>
        <dbReference type="SAM" id="MobiDB-lite"/>
    </source>
</evidence>
<accession>A0ABN3IJT5</accession>
<dbReference type="SUPFAM" id="SSF47336">
    <property type="entry name" value="ACP-like"/>
    <property type="match status" value="1"/>
</dbReference>
<gene>
    <name evidence="5" type="ORF">GCM10010420_36540</name>
</gene>
<dbReference type="InterPro" id="IPR042099">
    <property type="entry name" value="ANL_N_sf"/>
</dbReference>
<dbReference type="Gene3D" id="3.30.300.30">
    <property type="match status" value="1"/>
</dbReference>
<proteinExistence type="predicted"/>
<dbReference type="Gene3D" id="1.10.1200.10">
    <property type="entry name" value="ACP-like"/>
    <property type="match status" value="1"/>
</dbReference>
<dbReference type="Pfam" id="PF00501">
    <property type="entry name" value="AMP-binding"/>
    <property type="match status" value="2"/>
</dbReference>
<dbReference type="SMART" id="SM00823">
    <property type="entry name" value="PKS_PP"/>
    <property type="match status" value="1"/>
</dbReference>
<dbReference type="InterPro" id="IPR020806">
    <property type="entry name" value="PKS_PP-bd"/>
</dbReference>
<evidence type="ECO:0000256" key="2">
    <source>
        <dbReference type="ARBA" id="ARBA00022553"/>
    </source>
</evidence>
<feature type="domain" description="Carrier" evidence="4">
    <location>
        <begin position="489"/>
        <end position="564"/>
    </location>
</feature>
<dbReference type="PROSITE" id="PS50075">
    <property type="entry name" value="CARRIER"/>
    <property type="match status" value="1"/>
</dbReference>
<dbReference type="EMBL" id="BAAATJ010000017">
    <property type="protein sequence ID" value="GAA2405451.1"/>
    <property type="molecule type" value="Genomic_DNA"/>
</dbReference>
<keyword evidence="2" id="KW-0597">Phosphoprotein</keyword>
<dbReference type="Gene3D" id="3.40.50.12780">
    <property type="entry name" value="N-terminal domain of ligase-like"/>
    <property type="match status" value="1"/>
</dbReference>
<organism evidence="5 6">
    <name type="scientific">Streptomyces glaucosporus</name>
    <dbReference type="NCBI Taxonomy" id="284044"/>
    <lineage>
        <taxon>Bacteria</taxon>
        <taxon>Bacillati</taxon>
        <taxon>Actinomycetota</taxon>
        <taxon>Actinomycetes</taxon>
        <taxon>Kitasatosporales</taxon>
        <taxon>Streptomycetaceae</taxon>
        <taxon>Streptomyces</taxon>
    </lineage>
</organism>
<dbReference type="SUPFAM" id="SSF56801">
    <property type="entry name" value="Acetyl-CoA synthetase-like"/>
    <property type="match status" value="1"/>
</dbReference>
<dbReference type="Proteomes" id="UP001500058">
    <property type="component" value="Unassembled WGS sequence"/>
</dbReference>
<protein>
    <recommendedName>
        <fullName evidence="4">Carrier domain-containing protein</fullName>
    </recommendedName>
</protein>
<dbReference type="InterPro" id="IPR006162">
    <property type="entry name" value="Ppantetheine_attach_site"/>
</dbReference>
<dbReference type="PROSITE" id="PS00012">
    <property type="entry name" value="PHOSPHOPANTETHEINE"/>
    <property type="match status" value="1"/>
</dbReference>
<dbReference type="InterPro" id="IPR009081">
    <property type="entry name" value="PP-bd_ACP"/>
</dbReference>
<evidence type="ECO:0000313" key="5">
    <source>
        <dbReference type="EMBL" id="GAA2405451.1"/>
    </source>
</evidence>
<dbReference type="InterPro" id="IPR036736">
    <property type="entry name" value="ACP-like_sf"/>
</dbReference>
<reference evidence="5 6" key="1">
    <citation type="journal article" date="2019" name="Int. J. Syst. Evol. Microbiol.">
        <title>The Global Catalogue of Microorganisms (GCM) 10K type strain sequencing project: providing services to taxonomists for standard genome sequencing and annotation.</title>
        <authorList>
            <consortium name="The Broad Institute Genomics Platform"/>
            <consortium name="The Broad Institute Genome Sequencing Center for Infectious Disease"/>
            <person name="Wu L."/>
            <person name="Ma J."/>
        </authorList>
    </citation>
    <scope>NUCLEOTIDE SEQUENCE [LARGE SCALE GENOMIC DNA]</scope>
    <source>
        <strain evidence="5 6">JCM 6921</strain>
    </source>
</reference>
<dbReference type="CDD" id="cd04433">
    <property type="entry name" value="AFD_class_I"/>
    <property type="match status" value="1"/>
</dbReference>
<dbReference type="Pfam" id="PF00550">
    <property type="entry name" value="PP-binding"/>
    <property type="match status" value="1"/>
</dbReference>
<name>A0ABN3IJT5_9ACTN</name>
<dbReference type="InterPro" id="IPR000873">
    <property type="entry name" value="AMP-dep_synth/lig_dom"/>
</dbReference>
<dbReference type="PANTHER" id="PTHR43201">
    <property type="entry name" value="ACYL-COA SYNTHETASE"/>
    <property type="match status" value="1"/>
</dbReference>
<dbReference type="InterPro" id="IPR045851">
    <property type="entry name" value="AMP-bd_C_sf"/>
</dbReference>
<dbReference type="PANTHER" id="PTHR43201:SF32">
    <property type="entry name" value="2-SUCCINYLBENZOATE--COA LIGASE, CHLOROPLASTIC_PEROXISOMAL"/>
    <property type="match status" value="1"/>
</dbReference>
<dbReference type="RefSeq" id="WP_344632123.1">
    <property type="nucleotide sequence ID" value="NZ_BAAATJ010000017.1"/>
</dbReference>
<dbReference type="Pfam" id="PF13193">
    <property type="entry name" value="AMP-binding_C"/>
    <property type="match status" value="1"/>
</dbReference>